<reference evidence="7 8" key="1">
    <citation type="submission" date="2023-10" db="EMBL/GenBank/DDBJ databases">
        <title>Bacteria for the degradation of biodegradable plastic PBAT(Polybutylene adipate terephthalate).</title>
        <authorList>
            <person name="Weon H.-Y."/>
            <person name="Yeon J."/>
        </authorList>
    </citation>
    <scope>NUCLEOTIDE SEQUENCE [LARGE SCALE GENOMIC DNA]</scope>
    <source>
        <strain evidence="7 8">SBD 7-3</strain>
    </source>
</reference>
<proteinExistence type="predicted"/>
<dbReference type="RefSeq" id="WP_316703199.1">
    <property type="nucleotide sequence ID" value="NZ_CP136336.1"/>
</dbReference>
<evidence type="ECO:0000256" key="6">
    <source>
        <dbReference type="SAM" id="Phobius"/>
    </source>
</evidence>
<comment type="subcellular location">
    <subcellularLocation>
        <location evidence="1">Cell membrane</location>
        <topology evidence="1">Multi-pass membrane protein</topology>
    </subcellularLocation>
</comment>
<keyword evidence="5 6" id="KW-0472">Membrane</keyword>
<keyword evidence="3 6" id="KW-0812">Transmembrane</keyword>
<organism evidence="7 8">
    <name type="scientific">Piscinibacter gummiphilus</name>
    <dbReference type="NCBI Taxonomy" id="946333"/>
    <lineage>
        <taxon>Bacteria</taxon>
        <taxon>Pseudomonadati</taxon>
        <taxon>Pseudomonadota</taxon>
        <taxon>Betaproteobacteria</taxon>
        <taxon>Burkholderiales</taxon>
        <taxon>Sphaerotilaceae</taxon>
        <taxon>Piscinibacter</taxon>
    </lineage>
</organism>
<evidence type="ECO:0000256" key="3">
    <source>
        <dbReference type="ARBA" id="ARBA00022692"/>
    </source>
</evidence>
<feature type="transmembrane region" description="Helical" evidence="6">
    <location>
        <begin position="135"/>
        <end position="152"/>
    </location>
</feature>
<evidence type="ECO:0000256" key="1">
    <source>
        <dbReference type="ARBA" id="ARBA00004651"/>
    </source>
</evidence>
<evidence type="ECO:0000256" key="2">
    <source>
        <dbReference type="ARBA" id="ARBA00022475"/>
    </source>
</evidence>
<name>A0ABZ0CZB9_9BURK</name>
<dbReference type="Proteomes" id="UP001303946">
    <property type="component" value="Chromosome"/>
</dbReference>
<sequence length="155" mass="16372">MKALLQRPGLLLLGMAVLSIAAVGAALVSQHVYGMEPCPWCILQRVIFLAVALVCGVGFVSTRIAGVLALVFLLCGIAAALWQHFQAAASSSCALTVADRIVIAMKLDSLWPDVFLARASCADAAVSLMGIPYDFWSLAVFVVLAVVSVAVIRKR</sequence>
<dbReference type="PANTHER" id="PTHR36570:SF3">
    <property type="entry name" value="DISULFIDE BOND FORMATION PROTEIN B"/>
    <property type="match status" value="1"/>
</dbReference>
<accession>A0ABZ0CZB9</accession>
<evidence type="ECO:0000256" key="5">
    <source>
        <dbReference type="ARBA" id="ARBA00023136"/>
    </source>
</evidence>
<evidence type="ECO:0000256" key="4">
    <source>
        <dbReference type="ARBA" id="ARBA00022989"/>
    </source>
</evidence>
<keyword evidence="2" id="KW-1003">Cell membrane</keyword>
<dbReference type="EMBL" id="CP136336">
    <property type="protein sequence ID" value="WOB10292.1"/>
    <property type="molecule type" value="Genomic_DNA"/>
</dbReference>
<keyword evidence="4 6" id="KW-1133">Transmembrane helix</keyword>
<evidence type="ECO:0000313" key="7">
    <source>
        <dbReference type="EMBL" id="WOB10292.1"/>
    </source>
</evidence>
<dbReference type="Pfam" id="PF02600">
    <property type="entry name" value="DsbB"/>
    <property type="match status" value="1"/>
</dbReference>
<dbReference type="InterPro" id="IPR050183">
    <property type="entry name" value="DsbB"/>
</dbReference>
<dbReference type="InterPro" id="IPR003752">
    <property type="entry name" value="DiS_bond_form_DsbB/BdbC"/>
</dbReference>
<dbReference type="Gene3D" id="1.20.1550.10">
    <property type="entry name" value="DsbB-like"/>
    <property type="match status" value="1"/>
</dbReference>
<gene>
    <name evidence="7" type="ORF">RXV79_09570</name>
</gene>
<dbReference type="InterPro" id="IPR023380">
    <property type="entry name" value="DsbB-like_sf"/>
</dbReference>
<keyword evidence="8" id="KW-1185">Reference proteome</keyword>
<dbReference type="PANTHER" id="PTHR36570">
    <property type="entry name" value="DISULFIDE BOND FORMATION PROTEIN B"/>
    <property type="match status" value="1"/>
</dbReference>
<feature type="transmembrane region" description="Helical" evidence="6">
    <location>
        <begin position="42"/>
        <end position="60"/>
    </location>
</feature>
<evidence type="ECO:0000313" key="8">
    <source>
        <dbReference type="Proteomes" id="UP001303946"/>
    </source>
</evidence>
<feature type="transmembrane region" description="Helical" evidence="6">
    <location>
        <begin position="67"/>
        <end position="85"/>
    </location>
</feature>
<dbReference type="SUPFAM" id="SSF158442">
    <property type="entry name" value="DsbB-like"/>
    <property type="match status" value="1"/>
</dbReference>
<protein>
    <submittedName>
        <fullName evidence="7">Disulfide bond formation protein B</fullName>
    </submittedName>
</protein>